<keyword evidence="3" id="KW-1185">Reference proteome</keyword>
<comment type="caution">
    <text evidence="2">The sequence shown here is derived from an EMBL/GenBank/DDBJ whole genome shotgun (WGS) entry which is preliminary data.</text>
</comment>
<evidence type="ECO:0000313" key="3">
    <source>
        <dbReference type="Proteomes" id="UP000309340"/>
    </source>
</evidence>
<dbReference type="EMBL" id="NAJQ01000035">
    <property type="protein sequence ID" value="TKA82380.1"/>
    <property type="molecule type" value="Genomic_DNA"/>
</dbReference>
<dbReference type="OrthoDB" id="3875947at2759"/>
<feature type="region of interest" description="Disordered" evidence="1">
    <location>
        <begin position="69"/>
        <end position="100"/>
    </location>
</feature>
<proteinExistence type="predicted"/>
<organism evidence="2 3">
    <name type="scientific">Friedmanniomyces simplex</name>
    <dbReference type="NCBI Taxonomy" id="329884"/>
    <lineage>
        <taxon>Eukaryota</taxon>
        <taxon>Fungi</taxon>
        <taxon>Dikarya</taxon>
        <taxon>Ascomycota</taxon>
        <taxon>Pezizomycotina</taxon>
        <taxon>Dothideomycetes</taxon>
        <taxon>Dothideomycetidae</taxon>
        <taxon>Mycosphaerellales</taxon>
        <taxon>Teratosphaeriaceae</taxon>
        <taxon>Friedmanniomyces</taxon>
    </lineage>
</organism>
<protein>
    <submittedName>
        <fullName evidence="2">Uncharacterized protein</fullName>
    </submittedName>
</protein>
<reference evidence="2 3" key="1">
    <citation type="submission" date="2017-03" db="EMBL/GenBank/DDBJ databases">
        <title>Genomes of endolithic fungi from Antarctica.</title>
        <authorList>
            <person name="Coleine C."/>
            <person name="Masonjones S."/>
            <person name="Stajich J.E."/>
        </authorList>
    </citation>
    <scope>NUCLEOTIDE SEQUENCE [LARGE SCALE GENOMIC DNA]</scope>
    <source>
        <strain evidence="2 3">CCFEE 5184</strain>
    </source>
</reference>
<sequence length="155" mass="17014">MPNPATAHAEHAAAWQRYVTRHEGYFEEAADEIREMFFERECEKILAAHPGEIVFRDVDYKSASRVSKKDAQLSPGSGAPGMRVGGCERSAVRGSNGVSEDSDDYLSRYYTLADIAPFDLEAQVGLASHPDEMIPGSLAGFWEAFSSVFAGFGRM</sequence>
<dbReference type="Proteomes" id="UP000309340">
    <property type="component" value="Unassembled WGS sequence"/>
</dbReference>
<evidence type="ECO:0000313" key="2">
    <source>
        <dbReference type="EMBL" id="TKA82380.1"/>
    </source>
</evidence>
<evidence type="ECO:0000256" key="1">
    <source>
        <dbReference type="SAM" id="MobiDB-lite"/>
    </source>
</evidence>
<accession>A0A4U0XX65</accession>
<dbReference type="AlphaFoldDB" id="A0A4U0XX65"/>
<gene>
    <name evidence="2" type="ORF">B0A55_01420</name>
</gene>
<name>A0A4U0XX65_9PEZI</name>